<comment type="caution">
    <text evidence="3">The sequence shown here is derived from an EMBL/GenBank/DDBJ whole genome shotgun (WGS) entry which is preliminary data.</text>
</comment>
<dbReference type="Gene3D" id="3.40.50.2000">
    <property type="entry name" value="Glycogen Phosphorylase B"/>
    <property type="match status" value="2"/>
</dbReference>
<keyword evidence="3" id="KW-0808">Transferase</keyword>
<evidence type="ECO:0000259" key="1">
    <source>
        <dbReference type="Pfam" id="PF00534"/>
    </source>
</evidence>
<dbReference type="CDD" id="cd03801">
    <property type="entry name" value="GT4_PimA-like"/>
    <property type="match status" value="1"/>
</dbReference>
<name>A0A4R1M3X8_9SPHI</name>
<feature type="domain" description="Glycosyl transferase family 1" evidence="1">
    <location>
        <begin position="172"/>
        <end position="351"/>
    </location>
</feature>
<dbReference type="EMBL" id="SMGO01000001">
    <property type="protein sequence ID" value="TCK85800.1"/>
    <property type="molecule type" value="Genomic_DNA"/>
</dbReference>
<organism evidence="3 4">
    <name type="scientific">Albibacterium bauzanense</name>
    <dbReference type="NCBI Taxonomy" id="653929"/>
    <lineage>
        <taxon>Bacteria</taxon>
        <taxon>Pseudomonadati</taxon>
        <taxon>Bacteroidota</taxon>
        <taxon>Sphingobacteriia</taxon>
        <taxon>Sphingobacteriales</taxon>
        <taxon>Sphingobacteriaceae</taxon>
        <taxon>Albibacterium</taxon>
    </lineage>
</organism>
<dbReference type="AlphaFoldDB" id="A0A4R1M3X8"/>
<dbReference type="RefSeq" id="WP_132222296.1">
    <property type="nucleotide sequence ID" value="NZ_SMGO01000001.1"/>
</dbReference>
<keyword evidence="4" id="KW-1185">Reference proteome</keyword>
<dbReference type="InterPro" id="IPR001296">
    <property type="entry name" value="Glyco_trans_1"/>
</dbReference>
<dbReference type="GO" id="GO:0016757">
    <property type="term" value="F:glycosyltransferase activity"/>
    <property type="evidence" value="ECO:0007669"/>
    <property type="project" value="UniProtKB-KW"/>
</dbReference>
<dbReference type="PANTHER" id="PTHR45947:SF3">
    <property type="entry name" value="SULFOQUINOVOSYL TRANSFERASE SQD2"/>
    <property type="match status" value="1"/>
</dbReference>
<dbReference type="Pfam" id="PF13439">
    <property type="entry name" value="Glyco_transf_4"/>
    <property type="match status" value="1"/>
</dbReference>
<dbReference type="Pfam" id="PF00534">
    <property type="entry name" value="Glycos_transf_1"/>
    <property type="match status" value="1"/>
</dbReference>
<evidence type="ECO:0000313" key="3">
    <source>
        <dbReference type="EMBL" id="TCK85800.1"/>
    </source>
</evidence>
<dbReference type="InterPro" id="IPR028098">
    <property type="entry name" value="Glyco_trans_4-like_N"/>
</dbReference>
<accession>A0A4R1M3X8</accession>
<sequence>MEILFVSHKYPPATGGMEKQSFQLIDGMRRLTKVHAIVYEEKESKFKFFKSLNKRINKVLKDHPDIKVIHFNDGLIAAFCLFFTSLNHVKRTVTLHGLDVVFPSFIYQKLIFPLFNKFDLIIAVSTATANACELRGISREKIVTINNGVDISPMIKMTRNEVDRLLRKKYQVASKDKRLLVAIGRPVKRKGFSWFIENVMPHLHNDFTLLLIGPISKPVNSHRFFNALPSFMRRKTELLFGLPSDEYSIEKQIKSQIGNRVIRLGRLPSADIKIILGVADAFIMPNIEVKGDMEGFGLVCIEASMCGTNVFASASGGITDAVIHNKNGILLPPASAVAWIKALNNLIDEPQTIDLNPNEIISFTRDHFSWQKMCAEYLTSFSALK</sequence>
<proteinExistence type="predicted"/>
<keyword evidence="3" id="KW-0328">Glycosyltransferase</keyword>
<reference evidence="3 4" key="1">
    <citation type="submission" date="2019-03" db="EMBL/GenBank/DDBJ databases">
        <title>Genomic Encyclopedia of Archaeal and Bacterial Type Strains, Phase II (KMG-II): from individual species to whole genera.</title>
        <authorList>
            <person name="Goeker M."/>
        </authorList>
    </citation>
    <scope>NUCLEOTIDE SEQUENCE [LARGE SCALE GENOMIC DNA]</scope>
    <source>
        <strain evidence="3 4">DSM 22554</strain>
    </source>
</reference>
<dbReference type="Proteomes" id="UP000294616">
    <property type="component" value="Unassembled WGS sequence"/>
</dbReference>
<dbReference type="OrthoDB" id="1116389at2"/>
<gene>
    <name evidence="3" type="ORF">C8N28_1116</name>
</gene>
<dbReference type="SUPFAM" id="SSF53756">
    <property type="entry name" value="UDP-Glycosyltransferase/glycogen phosphorylase"/>
    <property type="match status" value="1"/>
</dbReference>
<dbReference type="PANTHER" id="PTHR45947">
    <property type="entry name" value="SULFOQUINOVOSYL TRANSFERASE SQD2"/>
    <property type="match status" value="1"/>
</dbReference>
<protein>
    <submittedName>
        <fullName evidence="3">Phosphatidylinositol alpha-1,6-mannosyltransferase</fullName>
    </submittedName>
</protein>
<evidence type="ECO:0000313" key="4">
    <source>
        <dbReference type="Proteomes" id="UP000294616"/>
    </source>
</evidence>
<evidence type="ECO:0000259" key="2">
    <source>
        <dbReference type="Pfam" id="PF13439"/>
    </source>
</evidence>
<dbReference type="InterPro" id="IPR050194">
    <property type="entry name" value="Glycosyltransferase_grp1"/>
</dbReference>
<feature type="domain" description="Glycosyltransferase subfamily 4-like N-terminal" evidence="2">
    <location>
        <begin position="42"/>
        <end position="152"/>
    </location>
</feature>